<protein>
    <submittedName>
        <fullName evidence="1">Transcriptional regulator</fullName>
    </submittedName>
</protein>
<dbReference type="AlphaFoldDB" id="A0A183JLA8"/>
<accession>A0A183JLA8</accession>
<evidence type="ECO:0000313" key="1">
    <source>
        <dbReference type="WBParaSite" id="SCUD_0000348901-mRNA-1"/>
    </source>
</evidence>
<organism evidence="1">
    <name type="scientific">Schistosoma curassoni</name>
    <dbReference type="NCBI Taxonomy" id="6186"/>
    <lineage>
        <taxon>Eukaryota</taxon>
        <taxon>Metazoa</taxon>
        <taxon>Spiralia</taxon>
        <taxon>Lophotrochozoa</taxon>
        <taxon>Platyhelminthes</taxon>
        <taxon>Trematoda</taxon>
        <taxon>Digenea</taxon>
        <taxon>Strigeidida</taxon>
        <taxon>Schistosomatoidea</taxon>
        <taxon>Schistosomatidae</taxon>
        <taxon>Schistosoma</taxon>
    </lineage>
</organism>
<proteinExistence type="predicted"/>
<reference evidence="1" key="1">
    <citation type="submission" date="2016-06" db="UniProtKB">
        <authorList>
            <consortium name="WormBaseParasite"/>
        </authorList>
    </citation>
    <scope>IDENTIFICATION</scope>
</reference>
<sequence>MQRNNETILNEFIEKSVTLPHFHLFLKMKMDNLAKVKSVFCHDLEIDQLYSLQLIQKNSLSSYFLINKLELCMV</sequence>
<dbReference type="WBParaSite" id="SCUD_0000348901-mRNA-1">
    <property type="protein sequence ID" value="SCUD_0000348901-mRNA-1"/>
    <property type="gene ID" value="SCUD_0000348901"/>
</dbReference>
<name>A0A183JLA8_9TREM</name>